<dbReference type="AlphaFoldDB" id="A0A154QMT8"/>
<dbReference type="RefSeq" id="WP_008439199.1">
    <property type="nucleotide sequence ID" value="NZ_LVJS01000009.1"/>
</dbReference>
<feature type="transmembrane region" description="Helical" evidence="1">
    <location>
        <begin position="21"/>
        <end position="43"/>
    </location>
</feature>
<dbReference type="EMBL" id="LVJS01000009">
    <property type="protein sequence ID" value="KZC25138.1"/>
    <property type="molecule type" value="Genomic_DNA"/>
</dbReference>
<keyword evidence="1" id="KW-0472">Membrane</keyword>
<comment type="caution">
    <text evidence="2">The sequence shown here is derived from an EMBL/GenBank/DDBJ whole genome shotgun (WGS) entry which is preliminary data.</text>
</comment>
<gene>
    <name evidence="2" type="ORF">RHOFW104T7_04930</name>
</gene>
<name>A0A154QMT8_9GAMM</name>
<keyword evidence="1" id="KW-1133">Transmembrane helix</keyword>
<dbReference type="InterPro" id="IPR046289">
    <property type="entry name" value="DUF6326"/>
</dbReference>
<evidence type="ECO:0000313" key="3">
    <source>
        <dbReference type="Proteomes" id="UP000076131"/>
    </source>
</evidence>
<dbReference type="eggNOG" id="ENOG50313GU">
    <property type="taxonomic scope" value="Bacteria"/>
</dbReference>
<proteinExistence type="predicted"/>
<accession>A0A154QMT8</accession>
<keyword evidence="3" id="KW-1185">Reference proteome</keyword>
<dbReference type="Proteomes" id="UP000076131">
    <property type="component" value="Unassembled WGS sequence"/>
</dbReference>
<evidence type="ECO:0000313" key="2">
    <source>
        <dbReference type="EMBL" id="KZC25138.1"/>
    </source>
</evidence>
<sequence length="143" mass="16007">MNTTANQPLEHWRAPVQLKLAALWTSVMFCYIYGDYFGLFVPGTLKDMFNGQMGSLGPTTQGVLLGTAALVTFPALMVFLSLALRPAVNRPLNILLGLAYTIIVIFFMPGGWLFYQVLAVVEIAMQLLVVWYAWRWPRNASAF</sequence>
<feature type="transmembrane region" description="Helical" evidence="1">
    <location>
        <begin position="91"/>
        <end position="108"/>
    </location>
</feature>
<evidence type="ECO:0000256" key="1">
    <source>
        <dbReference type="SAM" id="Phobius"/>
    </source>
</evidence>
<reference evidence="2 3" key="1">
    <citation type="journal article" date="2016" name="MBio">
        <title>Lateral Gene Transfer in a Heavy Metal-Contaminated-Groundwater Microbial Community.</title>
        <authorList>
            <person name="Hemme C.L."/>
            <person name="Green S.J."/>
            <person name="Rishishwar L."/>
            <person name="Prakash O."/>
            <person name="Pettenato A."/>
            <person name="Chakraborty R."/>
            <person name="Deutschbauer A.M."/>
            <person name="Van Nostrand J.D."/>
            <person name="Wu L."/>
            <person name="He Z."/>
            <person name="Jordan I.K."/>
            <person name="Hazen T.C."/>
            <person name="Arkin A.P."/>
            <person name="Kostka J.E."/>
            <person name="Zhou J."/>
        </authorList>
    </citation>
    <scope>NUCLEOTIDE SEQUENCE [LARGE SCALE GENOMIC DNA]</scope>
    <source>
        <strain evidence="2 3">FW104-T7</strain>
    </source>
</reference>
<feature type="transmembrane region" description="Helical" evidence="1">
    <location>
        <begin position="114"/>
        <end position="134"/>
    </location>
</feature>
<protein>
    <submittedName>
        <fullName evidence="2">Uncharacterized protein</fullName>
    </submittedName>
</protein>
<dbReference type="Pfam" id="PF19851">
    <property type="entry name" value="DUF6326"/>
    <property type="match status" value="1"/>
</dbReference>
<feature type="transmembrane region" description="Helical" evidence="1">
    <location>
        <begin position="63"/>
        <end position="84"/>
    </location>
</feature>
<organism evidence="2 3">
    <name type="scientific">Rhodanobacter thiooxydans</name>
    <dbReference type="NCBI Taxonomy" id="416169"/>
    <lineage>
        <taxon>Bacteria</taxon>
        <taxon>Pseudomonadati</taxon>
        <taxon>Pseudomonadota</taxon>
        <taxon>Gammaproteobacteria</taxon>
        <taxon>Lysobacterales</taxon>
        <taxon>Rhodanobacteraceae</taxon>
        <taxon>Rhodanobacter</taxon>
    </lineage>
</organism>
<keyword evidence="1" id="KW-0812">Transmembrane</keyword>
<dbReference type="STRING" id="416169.RHOFW104T7_04930"/>